<keyword evidence="3" id="KW-0238">DNA-binding</keyword>
<evidence type="ECO:0000256" key="3">
    <source>
        <dbReference type="ARBA" id="ARBA00023125"/>
    </source>
</evidence>
<proteinExistence type="inferred from homology"/>
<accession>A0AAU7U751</accession>
<dbReference type="RefSeq" id="WP_350242191.1">
    <property type="nucleotide sequence ID" value="NZ_CP158298.1"/>
</dbReference>
<dbReference type="PROSITE" id="PS50931">
    <property type="entry name" value="HTH_LYSR"/>
    <property type="match status" value="1"/>
</dbReference>
<dbReference type="GO" id="GO:0003700">
    <property type="term" value="F:DNA-binding transcription factor activity"/>
    <property type="evidence" value="ECO:0007669"/>
    <property type="project" value="InterPro"/>
</dbReference>
<dbReference type="Pfam" id="PF03466">
    <property type="entry name" value="LysR_substrate"/>
    <property type="match status" value="1"/>
</dbReference>
<protein>
    <submittedName>
        <fullName evidence="6">LysR family transcriptional regulator</fullName>
    </submittedName>
</protein>
<dbReference type="Pfam" id="PF00126">
    <property type="entry name" value="HTH_1"/>
    <property type="match status" value="1"/>
</dbReference>
<dbReference type="KEGG" id="dsc:ABOD76_03605"/>
<dbReference type="PANTHER" id="PTHR30419">
    <property type="entry name" value="HTH-TYPE TRANSCRIPTIONAL REGULATOR YBHD"/>
    <property type="match status" value="1"/>
</dbReference>
<name>A0AAU7U751_9DEIO</name>
<dbReference type="InterPro" id="IPR036390">
    <property type="entry name" value="WH_DNA-bd_sf"/>
</dbReference>
<organism evidence="6">
    <name type="scientific">Deinococcus sonorensis KR-87</name>
    <dbReference type="NCBI Taxonomy" id="694439"/>
    <lineage>
        <taxon>Bacteria</taxon>
        <taxon>Thermotogati</taxon>
        <taxon>Deinococcota</taxon>
        <taxon>Deinococci</taxon>
        <taxon>Deinococcales</taxon>
        <taxon>Deinococcaceae</taxon>
        <taxon>Deinococcus</taxon>
    </lineage>
</organism>
<dbReference type="PRINTS" id="PR00039">
    <property type="entry name" value="HTHLYSR"/>
</dbReference>
<comment type="similarity">
    <text evidence="1">Belongs to the LysR transcriptional regulatory family.</text>
</comment>
<dbReference type="SUPFAM" id="SSF46785">
    <property type="entry name" value="Winged helix' DNA-binding domain"/>
    <property type="match status" value="1"/>
</dbReference>
<keyword evidence="6" id="KW-0614">Plasmid</keyword>
<evidence type="ECO:0000256" key="2">
    <source>
        <dbReference type="ARBA" id="ARBA00023015"/>
    </source>
</evidence>
<dbReference type="CDD" id="cd05466">
    <property type="entry name" value="PBP2_LTTR_substrate"/>
    <property type="match status" value="1"/>
</dbReference>
<feature type="domain" description="HTH lysR-type" evidence="5">
    <location>
        <begin position="5"/>
        <end position="62"/>
    </location>
</feature>
<sequence length="304" mass="32311">MTSRLTLAQLRAFVAVADAGGFGSAAAELNMSQSSLSDGVQGLERVVGRPLFHRSAGGVRLTPAGERALAYARRAIEAANDVQAVIDDDDALTGSLNVATYRSLGVHVLPAVMAALHRQHPKLTVHLLDGESDGNGGYRLVEEGRADVGLLQLDRATPLLTWPLMTDEYFAVFPRSRGRHPVSWHEFQAQPLLMPSASDTCHANVRAHLDRHAGVAGALSEVPDDNVILSMVEHGLGVTVMADLAMRPLSPQLLALPLPVPLTRTLGVVVKPGRSGLPHIRALIESVRACMANIQANAADVPTP</sequence>
<dbReference type="InterPro" id="IPR000847">
    <property type="entry name" value="LysR_HTH_N"/>
</dbReference>
<reference evidence="6" key="1">
    <citation type="submission" date="2024-06" db="EMBL/GenBank/DDBJ databases">
        <title>Draft Genome Sequence of Deinococcus sonorensis Type Strain KR-87, a Biofilm Producing Representative of the Genus Deinococcus.</title>
        <authorList>
            <person name="Boren L.S."/>
            <person name="Grosso R.A."/>
            <person name="Hugenberg-Cox A.N."/>
            <person name="Hill J.T.E."/>
            <person name="Albert C.M."/>
            <person name="Tuohy J.M."/>
        </authorList>
    </citation>
    <scope>NUCLEOTIDE SEQUENCE</scope>
    <source>
        <strain evidence="6">KR-87</strain>
        <plasmid evidence="6">pDson03</plasmid>
    </source>
</reference>
<gene>
    <name evidence="6" type="ORF">ABOD76_03605</name>
</gene>
<dbReference type="GO" id="GO:0005829">
    <property type="term" value="C:cytosol"/>
    <property type="evidence" value="ECO:0007669"/>
    <property type="project" value="TreeGrafter"/>
</dbReference>
<dbReference type="GO" id="GO:0003677">
    <property type="term" value="F:DNA binding"/>
    <property type="evidence" value="ECO:0007669"/>
    <property type="project" value="UniProtKB-KW"/>
</dbReference>
<evidence type="ECO:0000256" key="4">
    <source>
        <dbReference type="ARBA" id="ARBA00023163"/>
    </source>
</evidence>
<evidence type="ECO:0000256" key="1">
    <source>
        <dbReference type="ARBA" id="ARBA00009437"/>
    </source>
</evidence>
<dbReference type="EMBL" id="CP158298">
    <property type="protein sequence ID" value="XBV84153.1"/>
    <property type="molecule type" value="Genomic_DNA"/>
</dbReference>
<dbReference type="FunFam" id="1.10.10.10:FF:000001">
    <property type="entry name" value="LysR family transcriptional regulator"/>
    <property type="match status" value="1"/>
</dbReference>
<dbReference type="Gene3D" id="3.40.190.10">
    <property type="entry name" value="Periplasmic binding protein-like II"/>
    <property type="match status" value="2"/>
</dbReference>
<geneLocation type="plasmid" evidence="6">
    <name>pDson03</name>
</geneLocation>
<dbReference type="AlphaFoldDB" id="A0AAU7U751"/>
<evidence type="ECO:0000259" key="5">
    <source>
        <dbReference type="PROSITE" id="PS50931"/>
    </source>
</evidence>
<evidence type="ECO:0000313" key="6">
    <source>
        <dbReference type="EMBL" id="XBV84153.1"/>
    </source>
</evidence>
<dbReference type="InterPro" id="IPR005119">
    <property type="entry name" value="LysR_subst-bd"/>
</dbReference>
<dbReference type="Gene3D" id="1.10.10.10">
    <property type="entry name" value="Winged helix-like DNA-binding domain superfamily/Winged helix DNA-binding domain"/>
    <property type="match status" value="1"/>
</dbReference>
<keyword evidence="2" id="KW-0805">Transcription regulation</keyword>
<dbReference type="SUPFAM" id="SSF53850">
    <property type="entry name" value="Periplasmic binding protein-like II"/>
    <property type="match status" value="1"/>
</dbReference>
<keyword evidence="4" id="KW-0804">Transcription</keyword>
<dbReference type="InterPro" id="IPR036388">
    <property type="entry name" value="WH-like_DNA-bd_sf"/>
</dbReference>
<dbReference type="InterPro" id="IPR050950">
    <property type="entry name" value="HTH-type_LysR_regulators"/>
</dbReference>